<gene>
    <name evidence="1" type="ORF">CJD_0396</name>
</gene>
<evidence type="ECO:0000313" key="1">
    <source>
        <dbReference type="EMBL" id="EDT72700.1"/>
    </source>
</evidence>
<protein>
    <submittedName>
        <fullName evidence="1">Uncharacterized protein</fullName>
    </submittedName>
</protein>
<organism evidence="1 2">
    <name type="scientific">Clostridium perfringens D str. JGS1721</name>
    <dbReference type="NCBI Taxonomy" id="488537"/>
    <lineage>
        <taxon>Bacteria</taxon>
        <taxon>Bacillati</taxon>
        <taxon>Bacillota</taxon>
        <taxon>Clostridia</taxon>
        <taxon>Eubacteriales</taxon>
        <taxon>Clostridiaceae</taxon>
        <taxon>Clostridium</taxon>
    </lineage>
</organism>
<dbReference type="Proteomes" id="UP000003188">
    <property type="component" value="Unassembled WGS sequence"/>
</dbReference>
<dbReference type="EMBL" id="ABOO01000006">
    <property type="protein sequence ID" value="EDT72700.1"/>
    <property type="molecule type" value="Genomic_DNA"/>
</dbReference>
<reference evidence="1 2" key="1">
    <citation type="submission" date="2008-03" db="EMBL/GenBank/DDBJ databases">
        <authorList>
            <person name="Paulsen I."/>
            <person name="Sebastian Y."/>
        </authorList>
    </citation>
    <scope>NUCLEOTIDE SEQUENCE [LARGE SCALE GENOMIC DNA]</scope>
    <source>
        <strain evidence="2">D str. JGS1721</strain>
    </source>
</reference>
<dbReference type="AlphaFoldDB" id="B1V0H3"/>
<evidence type="ECO:0000313" key="2">
    <source>
        <dbReference type="Proteomes" id="UP000003188"/>
    </source>
</evidence>
<name>B1V0H3_CLOPF</name>
<proteinExistence type="predicted"/>
<sequence length="45" mass="5449">MIMFFKYPPKSAKTFSWSFLFNLSKNKLLGYMNNNFQIISNKYFV</sequence>
<comment type="caution">
    <text evidence="1">The sequence shown here is derived from an EMBL/GenBank/DDBJ whole genome shotgun (WGS) entry which is preliminary data.</text>
</comment>
<accession>B1V0H3</accession>